<dbReference type="Proteomes" id="UP001054837">
    <property type="component" value="Unassembled WGS sequence"/>
</dbReference>
<dbReference type="EMBL" id="BPLQ01010518">
    <property type="protein sequence ID" value="GIY51353.1"/>
    <property type="molecule type" value="Genomic_DNA"/>
</dbReference>
<comment type="caution">
    <text evidence="1">The sequence shown here is derived from an EMBL/GenBank/DDBJ whole genome shotgun (WGS) entry which is preliminary data.</text>
</comment>
<accession>A0AAV4U0P5</accession>
<reference evidence="1 2" key="1">
    <citation type="submission" date="2021-06" db="EMBL/GenBank/DDBJ databases">
        <title>Caerostris darwini draft genome.</title>
        <authorList>
            <person name="Kono N."/>
            <person name="Arakawa K."/>
        </authorList>
    </citation>
    <scope>NUCLEOTIDE SEQUENCE [LARGE SCALE GENOMIC DNA]</scope>
</reference>
<evidence type="ECO:0000313" key="2">
    <source>
        <dbReference type="Proteomes" id="UP001054837"/>
    </source>
</evidence>
<sequence length="101" mass="11725">MLINILTFLSSPLNLYYKKVLQSYQEVSVPATSSTHFIRYQVKFICERFFQNCFKMFYSPFVIDCCSNGMGHHNFGAIGLEVTWNYLLFWEKLIGQDGMGG</sequence>
<organism evidence="1 2">
    <name type="scientific">Caerostris darwini</name>
    <dbReference type="NCBI Taxonomy" id="1538125"/>
    <lineage>
        <taxon>Eukaryota</taxon>
        <taxon>Metazoa</taxon>
        <taxon>Ecdysozoa</taxon>
        <taxon>Arthropoda</taxon>
        <taxon>Chelicerata</taxon>
        <taxon>Arachnida</taxon>
        <taxon>Araneae</taxon>
        <taxon>Araneomorphae</taxon>
        <taxon>Entelegynae</taxon>
        <taxon>Araneoidea</taxon>
        <taxon>Araneidae</taxon>
        <taxon>Caerostris</taxon>
    </lineage>
</organism>
<protein>
    <submittedName>
        <fullName evidence="1">Uncharacterized protein</fullName>
    </submittedName>
</protein>
<proteinExistence type="predicted"/>
<keyword evidence="2" id="KW-1185">Reference proteome</keyword>
<name>A0AAV4U0P5_9ARAC</name>
<dbReference type="AlphaFoldDB" id="A0AAV4U0P5"/>
<gene>
    <name evidence="1" type="ORF">CDAR_69631</name>
</gene>
<evidence type="ECO:0000313" key="1">
    <source>
        <dbReference type="EMBL" id="GIY51353.1"/>
    </source>
</evidence>